<dbReference type="Gene3D" id="3.40.50.1010">
    <property type="entry name" value="5'-nuclease"/>
    <property type="match status" value="1"/>
</dbReference>
<keyword evidence="3" id="KW-0238">DNA-binding</keyword>
<dbReference type="InterPro" id="IPR008918">
    <property type="entry name" value="HhH2"/>
</dbReference>
<evidence type="ECO:0000256" key="3">
    <source>
        <dbReference type="ARBA" id="ARBA00023125"/>
    </source>
</evidence>
<dbReference type="GO" id="GO:0033567">
    <property type="term" value="P:DNA replication, Okazaki fragment processing"/>
    <property type="evidence" value="ECO:0007669"/>
    <property type="project" value="InterPro"/>
</dbReference>
<evidence type="ECO:0000256" key="2">
    <source>
        <dbReference type="ARBA" id="ARBA00022801"/>
    </source>
</evidence>
<dbReference type="AlphaFoldDB" id="A0A2A5CFD5"/>
<dbReference type="InterPro" id="IPR020045">
    <property type="entry name" value="DNA_polI_H3TH"/>
</dbReference>
<comment type="caution">
    <text evidence="5">The sequence shown here is derived from an EMBL/GenBank/DDBJ whole genome shotgun (WGS) entry which is preliminary data.</text>
</comment>
<proteinExistence type="predicted"/>
<keyword evidence="2" id="KW-0378">Hydrolase</keyword>
<dbReference type="CDD" id="cd09859">
    <property type="entry name" value="PIN_53EXO"/>
    <property type="match status" value="1"/>
</dbReference>
<dbReference type="SUPFAM" id="SSF47807">
    <property type="entry name" value="5' to 3' exonuclease, C-terminal subdomain"/>
    <property type="match status" value="1"/>
</dbReference>
<dbReference type="SMART" id="SM00475">
    <property type="entry name" value="53EXOc"/>
    <property type="match status" value="1"/>
</dbReference>
<protein>
    <submittedName>
        <fullName evidence="5">Flap endonuclease</fullName>
    </submittedName>
</protein>
<evidence type="ECO:0000259" key="4">
    <source>
        <dbReference type="SMART" id="SM00475"/>
    </source>
</evidence>
<dbReference type="InterPro" id="IPR036279">
    <property type="entry name" value="5-3_exonuclease_C_sf"/>
</dbReference>
<dbReference type="PANTHER" id="PTHR42646:SF2">
    <property type="entry name" value="5'-3' EXONUCLEASE FAMILY PROTEIN"/>
    <property type="match status" value="1"/>
</dbReference>
<dbReference type="GO" id="GO:0008409">
    <property type="term" value="F:5'-3' exonuclease activity"/>
    <property type="evidence" value="ECO:0007669"/>
    <property type="project" value="InterPro"/>
</dbReference>
<dbReference type="InterPro" id="IPR038969">
    <property type="entry name" value="FEN"/>
</dbReference>
<name>A0A2A5CFD5_9GAMM</name>
<dbReference type="InterPro" id="IPR002421">
    <property type="entry name" value="5-3_exonuclease"/>
</dbReference>
<organism evidence="5 6">
    <name type="scientific">SAR86 cluster bacterium</name>
    <dbReference type="NCBI Taxonomy" id="2030880"/>
    <lineage>
        <taxon>Bacteria</taxon>
        <taxon>Pseudomonadati</taxon>
        <taxon>Pseudomonadota</taxon>
        <taxon>Gammaproteobacteria</taxon>
        <taxon>SAR86 cluster</taxon>
    </lineage>
</organism>
<dbReference type="SUPFAM" id="SSF88723">
    <property type="entry name" value="PIN domain-like"/>
    <property type="match status" value="1"/>
</dbReference>
<dbReference type="SMART" id="SM00279">
    <property type="entry name" value="HhH2"/>
    <property type="match status" value="1"/>
</dbReference>
<keyword evidence="5" id="KW-0255">Endonuclease</keyword>
<feature type="domain" description="5'-3' exonuclease" evidence="4">
    <location>
        <begin position="4"/>
        <end position="268"/>
    </location>
</feature>
<evidence type="ECO:0000313" key="6">
    <source>
        <dbReference type="Proteomes" id="UP000228987"/>
    </source>
</evidence>
<dbReference type="PANTHER" id="PTHR42646">
    <property type="entry name" value="FLAP ENDONUCLEASE XNI"/>
    <property type="match status" value="1"/>
</dbReference>
<sequence length="299" mass="33731">MPLPRAYLIDSSIYIFRAWHSYDESITDSHGKPSNAVFGFGDFLFQLLKQKQPKYIACAFDASQTESYRRELYPEYKANRPPTPVALKHQFAQCRLFCQAIGIPEFGSNRFEADDIIGSLASYFRDQGFAITIVSADKDLTQLVIGEEDAWWDYARGTVLNRRGVEKQFGVKPEQIPDLLALSGDKVDNIPGIPGVGYTTASRILKKYPSIETILENIEAIADMKFRGASRAQALLNAHQNILPLNKLLTTVVCDLHLQDHLEAILENLIWQGVNHEVFTNLSEQLSLSPALSQRWLKL</sequence>
<evidence type="ECO:0000313" key="5">
    <source>
        <dbReference type="EMBL" id="PCJ42587.1"/>
    </source>
</evidence>
<dbReference type="Gene3D" id="1.10.150.20">
    <property type="entry name" value="5' to 3' exonuclease, C-terminal subdomain"/>
    <property type="match status" value="1"/>
</dbReference>
<dbReference type="FunFam" id="1.10.150.20:FF:000003">
    <property type="entry name" value="DNA polymerase I"/>
    <property type="match status" value="1"/>
</dbReference>
<dbReference type="Proteomes" id="UP000228987">
    <property type="component" value="Unassembled WGS sequence"/>
</dbReference>
<dbReference type="EMBL" id="NVWI01000002">
    <property type="protein sequence ID" value="PCJ42587.1"/>
    <property type="molecule type" value="Genomic_DNA"/>
</dbReference>
<evidence type="ECO:0000256" key="1">
    <source>
        <dbReference type="ARBA" id="ARBA00022722"/>
    </source>
</evidence>
<dbReference type="GO" id="GO:0017108">
    <property type="term" value="F:5'-flap endonuclease activity"/>
    <property type="evidence" value="ECO:0007669"/>
    <property type="project" value="InterPro"/>
</dbReference>
<dbReference type="Pfam" id="PF02739">
    <property type="entry name" value="5_3_exonuc_N"/>
    <property type="match status" value="1"/>
</dbReference>
<keyword evidence="1" id="KW-0540">Nuclease</keyword>
<gene>
    <name evidence="5" type="ORF">COA71_03485</name>
</gene>
<dbReference type="CDD" id="cd09898">
    <property type="entry name" value="H3TH_53EXO"/>
    <property type="match status" value="1"/>
</dbReference>
<dbReference type="InterPro" id="IPR029060">
    <property type="entry name" value="PIN-like_dom_sf"/>
</dbReference>
<dbReference type="GO" id="GO:0003677">
    <property type="term" value="F:DNA binding"/>
    <property type="evidence" value="ECO:0007669"/>
    <property type="project" value="UniProtKB-KW"/>
</dbReference>
<dbReference type="InterPro" id="IPR020046">
    <property type="entry name" value="5-3_exonucl_a-hlix_arch_N"/>
</dbReference>
<dbReference type="Pfam" id="PF01367">
    <property type="entry name" value="5_3_exonuc"/>
    <property type="match status" value="1"/>
</dbReference>
<accession>A0A2A5CFD5</accession>
<reference evidence="6" key="1">
    <citation type="submission" date="2017-08" db="EMBL/GenBank/DDBJ databases">
        <title>A dynamic microbial community with high functional redundancy inhabits the cold, oxic subseafloor aquifer.</title>
        <authorList>
            <person name="Tully B.J."/>
            <person name="Wheat C.G."/>
            <person name="Glazer B.T."/>
            <person name="Huber J.A."/>
        </authorList>
    </citation>
    <scope>NUCLEOTIDE SEQUENCE [LARGE SCALE GENOMIC DNA]</scope>
</reference>